<keyword evidence="1" id="KW-0472">Membrane</keyword>
<organism evidence="2 3">
    <name type="scientific">Asparagus officinalis</name>
    <name type="common">Garden asparagus</name>
    <dbReference type="NCBI Taxonomy" id="4686"/>
    <lineage>
        <taxon>Eukaryota</taxon>
        <taxon>Viridiplantae</taxon>
        <taxon>Streptophyta</taxon>
        <taxon>Embryophyta</taxon>
        <taxon>Tracheophyta</taxon>
        <taxon>Spermatophyta</taxon>
        <taxon>Magnoliopsida</taxon>
        <taxon>Liliopsida</taxon>
        <taxon>Asparagales</taxon>
        <taxon>Asparagaceae</taxon>
        <taxon>Asparagoideae</taxon>
        <taxon>Asparagus</taxon>
    </lineage>
</organism>
<keyword evidence="3" id="KW-1185">Reference proteome</keyword>
<keyword evidence="1" id="KW-0812">Transmembrane</keyword>
<dbReference type="Gramene" id="ONK58008">
    <property type="protein sequence ID" value="ONK58008"/>
    <property type="gene ID" value="A4U43_C09F6890"/>
</dbReference>
<name>A0A5P1E616_ASPOF</name>
<dbReference type="Proteomes" id="UP000243459">
    <property type="component" value="Chromosome 9"/>
</dbReference>
<proteinExistence type="predicted"/>
<accession>A0A5P1E616</accession>
<gene>
    <name evidence="2" type="ORF">A4U43_C09F6890</name>
</gene>
<dbReference type="AlphaFoldDB" id="A0A5P1E616"/>
<sequence length="126" mass="14647">MPFSDLLFPSILQFVAKMIVIMTFTLLSFGPIINDSIGENNKRRKWGLKIPWQCTKQKKGKKTIEEAFVLIRFHFQQQIQKPFCGLQPADVVSFLFNEIESHHLSVFFQKVSAMSMTTFYFSANFT</sequence>
<evidence type="ECO:0000256" key="1">
    <source>
        <dbReference type="SAM" id="Phobius"/>
    </source>
</evidence>
<protein>
    <submittedName>
        <fullName evidence="2">Uncharacterized protein</fullName>
    </submittedName>
</protein>
<evidence type="ECO:0000313" key="3">
    <source>
        <dbReference type="Proteomes" id="UP000243459"/>
    </source>
</evidence>
<reference evidence="3" key="1">
    <citation type="journal article" date="2017" name="Nat. Commun.">
        <title>The asparagus genome sheds light on the origin and evolution of a young Y chromosome.</title>
        <authorList>
            <person name="Harkess A."/>
            <person name="Zhou J."/>
            <person name="Xu C."/>
            <person name="Bowers J.E."/>
            <person name="Van der Hulst R."/>
            <person name="Ayyampalayam S."/>
            <person name="Mercati F."/>
            <person name="Riccardi P."/>
            <person name="McKain M.R."/>
            <person name="Kakrana A."/>
            <person name="Tang H."/>
            <person name="Ray J."/>
            <person name="Groenendijk J."/>
            <person name="Arikit S."/>
            <person name="Mathioni S.M."/>
            <person name="Nakano M."/>
            <person name="Shan H."/>
            <person name="Telgmann-Rauber A."/>
            <person name="Kanno A."/>
            <person name="Yue Z."/>
            <person name="Chen H."/>
            <person name="Li W."/>
            <person name="Chen Y."/>
            <person name="Xu X."/>
            <person name="Zhang Y."/>
            <person name="Luo S."/>
            <person name="Chen H."/>
            <person name="Gao J."/>
            <person name="Mao Z."/>
            <person name="Pires J.C."/>
            <person name="Luo M."/>
            <person name="Kudrna D."/>
            <person name="Wing R.A."/>
            <person name="Meyers B.C."/>
            <person name="Yi K."/>
            <person name="Kong H."/>
            <person name="Lavrijsen P."/>
            <person name="Sunseri F."/>
            <person name="Falavigna A."/>
            <person name="Ye Y."/>
            <person name="Leebens-Mack J.H."/>
            <person name="Chen G."/>
        </authorList>
    </citation>
    <scope>NUCLEOTIDE SEQUENCE [LARGE SCALE GENOMIC DNA]</scope>
    <source>
        <strain evidence="3">cv. DH0086</strain>
    </source>
</reference>
<keyword evidence="1" id="KW-1133">Transmembrane helix</keyword>
<feature type="transmembrane region" description="Helical" evidence="1">
    <location>
        <begin position="6"/>
        <end position="33"/>
    </location>
</feature>
<dbReference type="EMBL" id="CM007389">
    <property type="protein sequence ID" value="ONK58008.1"/>
    <property type="molecule type" value="Genomic_DNA"/>
</dbReference>
<evidence type="ECO:0000313" key="2">
    <source>
        <dbReference type="EMBL" id="ONK58008.1"/>
    </source>
</evidence>